<evidence type="ECO:0000256" key="8">
    <source>
        <dbReference type="ARBA" id="ARBA00029670"/>
    </source>
</evidence>
<feature type="region of interest" description="Disordered" evidence="9">
    <location>
        <begin position="205"/>
        <end position="224"/>
    </location>
</feature>
<reference evidence="12 13" key="1">
    <citation type="journal article" date="2023" name="G3 (Bethesda)">
        <title>A high-quality reference genome for the fission yeast Schizosaccharomyces osmophilus.</title>
        <authorList>
            <person name="Jia G.S."/>
            <person name="Zhang W.C."/>
            <person name="Liang Y."/>
            <person name="Liu X.H."/>
            <person name="Rhind N."/>
            <person name="Pidoux A."/>
            <person name="Brysch-Herzberg M."/>
            <person name="Du L.L."/>
        </authorList>
    </citation>
    <scope>NUCLEOTIDE SEQUENCE [LARGE SCALE GENOMIC DNA]</scope>
    <source>
        <strain evidence="12 13">CBS 15793</strain>
    </source>
</reference>
<evidence type="ECO:0000256" key="1">
    <source>
        <dbReference type="ARBA" id="ARBA00004123"/>
    </source>
</evidence>
<dbReference type="Pfam" id="PF13921">
    <property type="entry name" value="Myb_DNA-bind_6"/>
    <property type="match status" value="1"/>
</dbReference>
<dbReference type="SMART" id="SM00717">
    <property type="entry name" value="SANT"/>
    <property type="match status" value="1"/>
</dbReference>
<dbReference type="InterPro" id="IPR001005">
    <property type="entry name" value="SANT/Myb"/>
</dbReference>
<keyword evidence="13" id="KW-1185">Reference proteome</keyword>
<feature type="domain" description="HSA" evidence="11">
    <location>
        <begin position="486"/>
        <end position="559"/>
    </location>
</feature>
<feature type="compositionally biased region" description="Basic and acidic residues" evidence="9">
    <location>
        <begin position="169"/>
        <end position="199"/>
    </location>
</feature>
<proteinExistence type="inferred from homology"/>
<dbReference type="KEGG" id="som:SOMG_03010"/>
<feature type="region of interest" description="Disordered" evidence="9">
    <location>
        <begin position="554"/>
        <end position="573"/>
    </location>
</feature>
<comment type="subcellular location">
    <subcellularLocation>
        <location evidence="1">Nucleus</location>
    </subcellularLocation>
</comment>
<evidence type="ECO:0000313" key="13">
    <source>
        <dbReference type="Proteomes" id="UP001212411"/>
    </source>
</evidence>
<dbReference type="GO" id="GO:0035267">
    <property type="term" value="C:NuA4 histone acetyltransferase complex"/>
    <property type="evidence" value="ECO:0007669"/>
    <property type="project" value="TreeGrafter"/>
</dbReference>
<feature type="region of interest" description="Disordered" evidence="9">
    <location>
        <begin position="1"/>
        <end position="32"/>
    </location>
</feature>
<dbReference type="InterPro" id="IPR014012">
    <property type="entry name" value="HSA_dom"/>
</dbReference>
<evidence type="ECO:0000256" key="2">
    <source>
        <dbReference type="ARBA" id="ARBA00008913"/>
    </source>
</evidence>
<feature type="domain" description="Myb-like" evidence="10">
    <location>
        <begin position="724"/>
        <end position="784"/>
    </location>
</feature>
<gene>
    <name evidence="12" type="primary">vid21</name>
    <name evidence="12" type="ORF">SOMG_03010</name>
</gene>
<keyword evidence="4" id="KW-0156">Chromatin regulator</keyword>
<dbReference type="Gene3D" id="1.10.10.60">
    <property type="entry name" value="Homeodomain-like"/>
    <property type="match status" value="1"/>
</dbReference>
<evidence type="ECO:0000256" key="3">
    <source>
        <dbReference type="ARBA" id="ARBA00022763"/>
    </source>
</evidence>
<evidence type="ECO:0000256" key="4">
    <source>
        <dbReference type="ARBA" id="ARBA00022853"/>
    </source>
</evidence>
<feature type="compositionally biased region" description="Polar residues" evidence="9">
    <location>
        <begin position="945"/>
        <end position="961"/>
    </location>
</feature>
<feature type="region of interest" description="Disordered" evidence="9">
    <location>
        <begin position="672"/>
        <end position="703"/>
    </location>
</feature>
<organism evidence="12 13">
    <name type="scientific">Schizosaccharomyces osmophilus</name>
    <dbReference type="NCBI Taxonomy" id="2545709"/>
    <lineage>
        <taxon>Eukaryota</taxon>
        <taxon>Fungi</taxon>
        <taxon>Dikarya</taxon>
        <taxon>Ascomycota</taxon>
        <taxon>Taphrinomycotina</taxon>
        <taxon>Schizosaccharomycetes</taxon>
        <taxon>Schizosaccharomycetales</taxon>
        <taxon>Schizosaccharomycetaceae</taxon>
        <taxon>Schizosaccharomyces</taxon>
    </lineage>
</organism>
<evidence type="ECO:0000313" key="12">
    <source>
        <dbReference type="EMBL" id="WBW73337.1"/>
    </source>
</evidence>
<feature type="compositionally biased region" description="Low complexity" evidence="9">
    <location>
        <begin position="559"/>
        <end position="572"/>
    </location>
</feature>
<protein>
    <recommendedName>
        <fullName evidence="8">Vacuolar import and degradation protein 21</fullName>
    </recommendedName>
</protein>
<comment type="similarity">
    <text evidence="2">Belongs to the EAF1 family.</text>
</comment>
<sequence>MEGKSVEPDASLNGKSQDSIPRQNTPNGERMENIDSFIKSEEELDYEIKLNGTARALHRKYRKLLLLLWLNTKFPDGLGRILTSHEIQSDYLEEWNEFCERNPLVSKSSLDLSILESIQPVQMEQVSPLVSPTVPSETVTKPPDENLQNNENEDLDEPKSPRTDVPQVFKEESIQPALPEKDAVHQQEEVIDHDTQEPITEERAVSEKLNEQGPSPLQAERPQTPDSEYAVLQLAKVQKNDEQQDIGANDEDFTERIQLKPESSVTDGSQSAGAQDVETMTQAVIPKSPTEPQHEVSLDKVDEIARKENDAEIATHVVEETATTSAIAKYGNSEAVSAGQQVQQDDLSVPSNFNDQHRHLALSPIPNTDEPSVEGAPISKPQKLTGSVDTFPEIFTSSRPLFHLSFSLPLSLLPPSELSVQRKAEDTLDAWLLRTEMIPLQNDLENAYKYVSTNNWMHAYKEKIVRESIRSVFIAKEKGSWSFRQPKRQKEMIPTKTHYDYLLDEMQWMSIDFSQERRWKIALAKRIVDSVMNYHNTSDKSTVCTPASLSKNKKPLSYNGSSKNSTFSNSPSPDFAKTKLDQYDALQMSSPPRNREFCSTIFSEDVVAITDVKESHKPILNVPTYDPPDTTENQLRASGITYPIVPISRFALAKTKLKSSCIHTERKRLFSERDTISQQSGETITKDKANKDTDVTSEFPEGNTKKKRAFAPFTVRPPYPPLATENTPEVTWLPEEDELLLLLLRQYSFNWEFVANRLTPSGLYVPKTERRTAWDCFERWIQVDPQAANVQFTGSHARLAQQKLEESLQKSQQSMPNLRVRDFNTPKPDALNQNSYFVLPTIFRQYRPVAIFEAIKKTLKQREFTQKTAIKRQTANVPTPSERLPPVPSPIELSRLKFEREAQIQQLQSQRNANLYMQHQNQTKMRPTTSIAGTPQNHLAAYQAGVSQNSSATSSTGNSPVLSRAVPRLQNRLDYPNSPRLAAEQIQQFQQR</sequence>
<keyword evidence="6" id="KW-0539">Nucleus</keyword>
<feature type="compositionally biased region" description="Basic and acidic residues" evidence="9">
    <location>
        <begin position="684"/>
        <end position="694"/>
    </location>
</feature>
<feature type="compositionally biased region" description="Polar residues" evidence="9">
    <location>
        <begin position="125"/>
        <end position="139"/>
    </location>
</feature>
<dbReference type="AlphaFoldDB" id="A0AAF0AW90"/>
<keyword evidence="5" id="KW-0234">DNA repair</keyword>
<accession>A0AAF0AW90</accession>
<evidence type="ECO:0000256" key="6">
    <source>
        <dbReference type="ARBA" id="ARBA00023242"/>
    </source>
</evidence>
<feature type="region of interest" description="Disordered" evidence="9">
    <location>
        <begin position="945"/>
        <end position="964"/>
    </location>
</feature>
<dbReference type="PROSITE" id="PS50090">
    <property type="entry name" value="MYB_LIKE"/>
    <property type="match status" value="1"/>
</dbReference>
<evidence type="ECO:0000256" key="9">
    <source>
        <dbReference type="SAM" id="MobiDB-lite"/>
    </source>
</evidence>
<dbReference type="PROSITE" id="PS51204">
    <property type="entry name" value="HSA"/>
    <property type="match status" value="1"/>
</dbReference>
<evidence type="ECO:0000259" key="10">
    <source>
        <dbReference type="PROSITE" id="PS50090"/>
    </source>
</evidence>
<dbReference type="GO" id="GO:0006281">
    <property type="term" value="P:DNA repair"/>
    <property type="evidence" value="ECO:0007669"/>
    <property type="project" value="UniProtKB-KW"/>
</dbReference>
<name>A0AAF0AW90_9SCHI</name>
<dbReference type="InterPro" id="IPR009057">
    <property type="entry name" value="Homeodomain-like_sf"/>
</dbReference>
<dbReference type="GO" id="GO:0005634">
    <property type="term" value="C:nucleus"/>
    <property type="evidence" value="ECO:0007669"/>
    <property type="project" value="UniProtKB-SubCell"/>
</dbReference>
<dbReference type="PANTHER" id="PTHR46459:SF1">
    <property type="entry name" value="E1A-BINDING PROTEIN P400"/>
    <property type="match status" value="1"/>
</dbReference>
<dbReference type="PANTHER" id="PTHR46459">
    <property type="entry name" value="E1A-BINDING PROTEIN P400-RELATED"/>
    <property type="match status" value="1"/>
</dbReference>
<dbReference type="SUPFAM" id="SSF46689">
    <property type="entry name" value="Homeodomain-like"/>
    <property type="match status" value="1"/>
</dbReference>
<evidence type="ECO:0000259" key="11">
    <source>
        <dbReference type="PROSITE" id="PS51204"/>
    </source>
</evidence>
<evidence type="ECO:0000256" key="5">
    <source>
        <dbReference type="ARBA" id="ARBA00023204"/>
    </source>
</evidence>
<dbReference type="Pfam" id="PF07529">
    <property type="entry name" value="HSA"/>
    <property type="match status" value="1"/>
</dbReference>
<keyword evidence="3" id="KW-0227">DNA damage</keyword>
<dbReference type="GeneID" id="80876490"/>
<dbReference type="RefSeq" id="XP_056037580.1">
    <property type="nucleotide sequence ID" value="XM_056181801.1"/>
</dbReference>
<comment type="function">
    <text evidence="7">Component of the NuA4 histone acetyltransferase complex which is involved in transcriptional activation of selected genes principally by acetylation of nucleosomal histone H4 and H2A. The NuA4 complex is also involved in DNA repair.</text>
</comment>
<feature type="compositionally biased region" description="Polar residues" evidence="9">
    <location>
        <begin position="13"/>
        <end position="27"/>
    </location>
</feature>
<evidence type="ECO:0000256" key="7">
    <source>
        <dbReference type="ARBA" id="ARBA00025178"/>
    </source>
</evidence>
<dbReference type="SMART" id="SM00573">
    <property type="entry name" value="HSA"/>
    <property type="match status" value="1"/>
</dbReference>
<dbReference type="EMBL" id="CP115612">
    <property type="protein sequence ID" value="WBW73337.1"/>
    <property type="molecule type" value="Genomic_DNA"/>
</dbReference>
<dbReference type="GO" id="GO:0003682">
    <property type="term" value="F:chromatin binding"/>
    <property type="evidence" value="ECO:0007669"/>
    <property type="project" value="TreeGrafter"/>
</dbReference>
<dbReference type="GO" id="GO:0006325">
    <property type="term" value="P:chromatin organization"/>
    <property type="evidence" value="ECO:0007669"/>
    <property type="project" value="UniProtKB-KW"/>
</dbReference>
<feature type="region of interest" description="Disordered" evidence="9">
    <location>
        <begin position="125"/>
        <end position="199"/>
    </location>
</feature>
<dbReference type="Proteomes" id="UP001212411">
    <property type="component" value="Chromosome 2"/>
</dbReference>